<dbReference type="Proteomes" id="UP001205185">
    <property type="component" value="Unassembled WGS sequence"/>
</dbReference>
<name>A0ABT1I6T4_9PSEU</name>
<evidence type="ECO:0000313" key="1">
    <source>
        <dbReference type="EMBL" id="MCP2268329.1"/>
    </source>
</evidence>
<comment type="caution">
    <text evidence="1">The sequence shown here is derived from an EMBL/GenBank/DDBJ whole genome shotgun (WGS) entry which is preliminary data.</text>
</comment>
<dbReference type="RefSeq" id="WP_253885242.1">
    <property type="nucleotide sequence ID" value="NZ_BAAAVB010000006.1"/>
</dbReference>
<proteinExistence type="predicted"/>
<protein>
    <submittedName>
        <fullName evidence="1">Beta protein</fullName>
    </submittedName>
</protein>
<organism evidence="1 2">
    <name type="scientific">Actinokineospora diospyrosa</name>
    <dbReference type="NCBI Taxonomy" id="103728"/>
    <lineage>
        <taxon>Bacteria</taxon>
        <taxon>Bacillati</taxon>
        <taxon>Actinomycetota</taxon>
        <taxon>Actinomycetes</taxon>
        <taxon>Pseudonocardiales</taxon>
        <taxon>Pseudonocardiaceae</taxon>
        <taxon>Actinokineospora</taxon>
    </lineage>
</organism>
<sequence>MGAVVVLRTKAGELEAAGREDWGRENGPTAVVELLDSLSAEGGRVLPMLVKAGTLMVERGRPPWVDARLLGAGNSVARHPGGPLVLLDELIEAELGLLAPDVPCLVPVLSDSPSERDLRGVALLRGRRDREVAVRVRGLDRPPGHIRDRVRRVVAAVGGAVHVVLDVGFVDAARPVRAERVVDLVSALEVGQVSTTLLAGSIPAKRTDYATSVRDRAEVELWERVSAEVDVRYGDYGVVHPNPPAVGASHGRNPFPFLHYTVERRTVSLRRKPRSDTAGAAAEAFGELAEELLARQDFAGAEFSWGDRELRECGQGRAAGAVPRWVAMATSHHLAHVAGGRL</sequence>
<gene>
    <name evidence="1" type="ORF">LV75_000815</name>
</gene>
<dbReference type="Pfam" id="PF14350">
    <property type="entry name" value="Beta_protein"/>
    <property type="match status" value="1"/>
</dbReference>
<dbReference type="EMBL" id="JAMTCO010000002">
    <property type="protein sequence ID" value="MCP2268329.1"/>
    <property type="molecule type" value="Genomic_DNA"/>
</dbReference>
<evidence type="ECO:0000313" key="2">
    <source>
        <dbReference type="Proteomes" id="UP001205185"/>
    </source>
</evidence>
<reference evidence="1 2" key="1">
    <citation type="submission" date="2022-06" db="EMBL/GenBank/DDBJ databases">
        <title>Genomic Encyclopedia of Archaeal and Bacterial Type Strains, Phase II (KMG-II): from individual species to whole genera.</title>
        <authorList>
            <person name="Goeker M."/>
        </authorList>
    </citation>
    <scope>NUCLEOTIDE SEQUENCE [LARGE SCALE GENOMIC DNA]</scope>
    <source>
        <strain evidence="1 2">DSM 44255</strain>
    </source>
</reference>
<keyword evidence="2" id="KW-1185">Reference proteome</keyword>
<accession>A0ABT1I6T4</accession>
<dbReference type="InterPro" id="IPR025683">
    <property type="entry name" value="Protein_beta"/>
</dbReference>